<dbReference type="Proteomes" id="UP000688137">
    <property type="component" value="Unassembled WGS sequence"/>
</dbReference>
<feature type="region of interest" description="Disordered" evidence="1">
    <location>
        <begin position="1"/>
        <end position="20"/>
    </location>
</feature>
<reference evidence="2" key="1">
    <citation type="submission" date="2021-01" db="EMBL/GenBank/DDBJ databases">
        <authorList>
            <consortium name="Genoscope - CEA"/>
            <person name="William W."/>
        </authorList>
    </citation>
    <scope>NUCLEOTIDE SEQUENCE</scope>
</reference>
<dbReference type="AlphaFoldDB" id="A0A8S1NFG8"/>
<comment type="caution">
    <text evidence="2">The sequence shown here is derived from an EMBL/GenBank/DDBJ whole genome shotgun (WGS) entry which is preliminary data.</text>
</comment>
<protein>
    <submittedName>
        <fullName evidence="2">Uncharacterized protein</fullName>
    </submittedName>
</protein>
<evidence type="ECO:0000313" key="2">
    <source>
        <dbReference type="EMBL" id="CAD8085454.1"/>
    </source>
</evidence>
<feature type="compositionally biased region" description="Polar residues" evidence="1">
    <location>
        <begin position="1"/>
        <end position="11"/>
    </location>
</feature>
<evidence type="ECO:0000313" key="3">
    <source>
        <dbReference type="Proteomes" id="UP000688137"/>
    </source>
</evidence>
<name>A0A8S1NFG8_PARPR</name>
<keyword evidence="3" id="KW-1185">Reference proteome</keyword>
<proteinExistence type="predicted"/>
<dbReference type="EMBL" id="CAJJDM010000077">
    <property type="protein sequence ID" value="CAD8085454.1"/>
    <property type="molecule type" value="Genomic_DNA"/>
</dbReference>
<dbReference type="OMA" id="QGHPILK"/>
<sequence length="79" mass="9243">MEIPSISQTRLSSKKLSQRMRVDRQGHPILKGYKLHSVTFIDNVLSGSNIHKIHIVDSWKHHNINEFQYKNNQKCCQIS</sequence>
<gene>
    <name evidence="2" type="ORF">PPRIM_AZ9-3.1.T0740144</name>
</gene>
<organism evidence="2 3">
    <name type="scientific">Paramecium primaurelia</name>
    <dbReference type="NCBI Taxonomy" id="5886"/>
    <lineage>
        <taxon>Eukaryota</taxon>
        <taxon>Sar</taxon>
        <taxon>Alveolata</taxon>
        <taxon>Ciliophora</taxon>
        <taxon>Intramacronucleata</taxon>
        <taxon>Oligohymenophorea</taxon>
        <taxon>Peniculida</taxon>
        <taxon>Parameciidae</taxon>
        <taxon>Paramecium</taxon>
    </lineage>
</organism>
<evidence type="ECO:0000256" key="1">
    <source>
        <dbReference type="SAM" id="MobiDB-lite"/>
    </source>
</evidence>
<accession>A0A8S1NFG8</accession>